<name>A0A4R3QNZ8_RHISU</name>
<dbReference type="InterPro" id="IPR016181">
    <property type="entry name" value="Acyl_CoA_acyltransferase"/>
</dbReference>
<gene>
    <name evidence="1" type="ORF">EV132_101150</name>
</gene>
<protein>
    <recommendedName>
        <fullName evidence="3">Acetyltransferase (GNAT) family protein</fullName>
    </recommendedName>
</protein>
<dbReference type="Proteomes" id="UP000294576">
    <property type="component" value="Unassembled WGS sequence"/>
</dbReference>
<sequence>MLLDAVLAEIKTRGSERVVLSTAYQNKAAQCLFAFMGFRPTMVKMTRELDTIAS</sequence>
<organism evidence="1 2">
    <name type="scientific">Rhizobium sullae</name>
    <name type="common">Rhizobium hedysari</name>
    <dbReference type="NCBI Taxonomy" id="50338"/>
    <lineage>
        <taxon>Bacteria</taxon>
        <taxon>Pseudomonadati</taxon>
        <taxon>Pseudomonadota</taxon>
        <taxon>Alphaproteobacteria</taxon>
        <taxon>Hyphomicrobiales</taxon>
        <taxon>Rhizobiaceae</taxon>
        <taxon>Rhizobium/Agrobacterium group</taxon>
        <taxon>Rhizobium</taxon>
    </lineage>
</organism>
<evidence type="ECO:0000313" key="1">
    <source>
        <dbReference type="EMBL" id="TCU20086.1"/>
    </source>
</evidence>
<comment type="caution">
    <text evidence="1">The sequence shown here is derived from an EMBL/GenBank/DDBJ whole genome shotgun (WGS) entry which is preliminary data.</text>
</comment>
<dbReference type="AlphaFoldDB" id="A0A4R3QNZ8"/>
<accession>A0A4R3QNZ8</accession>
<proteinExistence type="predicted"/>
<dbReference type="Gene3D" id="3.40.630.30">
    <property type="match status" value="1"/>
</dbReference>
<dbReference type="EMBL" id="SMBH01000001">
    <property type="protein sequence ID" value="TCU20086.1"/>
    <property type="molecule type" value="Genomic_DNA"/>
</dbReference>
<evidence type="ECO:0008006" key="3">
    <source>
        <dbReference type="Google" id="ProtNLM"/>
    </source>
</evidence>
<reference evidence="1 2" key="1">
    <citation type="submission" date="2019-03" db="EMBL/GenBank/DDBJ databases">
        <title>Genomic Encyclopedia of Type Strains, Phase IV (KMG-V): Genome sequencing to study the core and pangenomes of soil and plant-associated prokaryotes.</title>
        <authorList>
            <person name="Whitman W."/>
        </authorList>
    </citation>
    <scope>NUCLEOTIDE SEQUENCE [LARGE SCALE GENOMIC DNA]</scope>
    <source>
        <strain evidence="1 2">Hc14</strain>
    </source>
</reference>
<evidence type="ECO:0000313" key="2">
    <source>
        <dbReference type="Proteomes" id="UP000294576"/>
    </source>
</evidence>
<dbReference type="SUPFAM" id="SSF55729">
    <property type="entry name" value="Acyl-CoA N-acyltransferases (Nat)"/>
    <property type="match status" value="1"/>
</dbReference>